<organism evidence="10 11">
    <name type="scientific">Dichelobacter nodosus (strain VCS1703A)</name>
    <dbReference type="NCBI Taxonomy" id="246195"/>
    <lineage>
        <taxon>Bacteria</taxon>
        <taxon>Pseudomonadati</taxon>
        <taxon>Pseudomonadota</taxon>
        <taxon>Gammaproteobacteria</taxon>
        <taxon>Cardiobacteriales</taxon>
        <taxon>Cardiobacteriaceae</taxon>
        <taxon>Dichelobacter</taxon>
    </lineage>
</organism>
<evidence type="ECO:0000256" key="4">
    <source>
        <dbReference type="ARBA" id="ARBA00022801"/>
    </source>
</evidence>
<dbReference type="GO" id="GO:0006508">
    <property type="term" value="P:proteolysis"/>
    <property type="evidence" value="ECO:0007669"/>
    <property type="project" value="UniProtKB-KW"/>
</dbReference>
<dbReference type="GO" id="GO:0005829">
    <property type="term" value="C:cytosol"/>
    <property type="evidence" value="ECO:0007669"/>
    <property type="project" value="UniProtKB-ARBA"/>
</dbReference>
<dbReference type="GO" id="GO:0008241">
    <property type="term" value="F:peptidyl-dipeptidase activity"/>
    <property type="evidence" value="ECO:0007669"/>
    <property type="project" value="UniProtKB-EC"/>
</dbReference>
<evidence type="ECO:0000256" key="7">
    <source>
        <dbReference type="RuleBase" id="RU003435"/>
    </source>
</evidence>
<keyword evidence="11" id="KW-1185">Reference proteome</keyword>
<dbReference type="STRING" id="246195.DNO_1351"/>
<dbReference type="InterPro" id="IPR001567">
    <property type="entry name" value="Pept_M3A_M3B_dom"/>
</dbReference>
<dbReference type="EC" id="3.4.15.5" evidence="10"/>
<dbReference type="CDD" id="cd06456">
    <property type="entry name" value="M3A_DCP"/>
    <property type="match status" value="1"/>
</dbReference>
<dbReference type="GO" id="GO:0004222">
    <property type="term" value="F:metalloendopeptidase activity"/>
    <property type="evidence" value="ECO:0007669"/>
    <property type="project" value="InterPro"/>
</dbReference>
<dbReference type="Gene3D" id="1.10.1370.10">
    <property type="entry name" value="Neurolysin, domain 3"/>
    <property type="match status" value="1"/>
</dbReference>
<dbReference type="FunFam" id="3.40.390.10:FF:000009">
    <property type="entry name" value="Oligopeptidase A"/>
    <property type="match status" value="1"/>
</dbReference>
<feature type="signal peptide" evidence="8">
    <location>
        <begin position="1"/>
        <end position="30"/>
    </location>
</feature>
<evidence type="ECO:0000256" key="5">
    <source>
        <dbReference type="ARBA" id="ARBA00022833"/>
    </source>
</evidence>
<keyword evidence="3 7" id="KW-0479">Metal-binding</keyword>
<gene>
    <name evidence="10" type="primary">dcpA</name>
    <name evidence="10" type="ordered locus">DNO_1351</name>
</gene>
<dbReference type="InterPro" id="IPR024079">
    <property type="entry name" value="MetalloPept_cat_dom_sf"/>
</dbReference>
<proteinExistence type="inferred from homology"/>
<dbReference type="PANTHER" id="PTHR43660">
    <property type="entry name" value="DIPEPTIDYL CARBOXYPEPTIDASE"/>
    <property type="match status" value="1"/>
</dbReference>
<keyword evidence="6 7" id="KW-0482">Metalloprotease</keyword>
<evidence type="ECO:0000256" key="8">
    <source>
        <dbReference type="SAM" id="SignalP"/>
    </source>
</evidence>
<dbReference type="AlphaFoldDB" id="A5EX13"/>
<dbReference type="PANTHER" id="PTHR43660:SF1">
    <property type="entry name" value="DIPEPTIDYL CARBOXYPEPTIDASE"/>
    <property type="match status" value="1"/>
</dbReference>
<keyword evidence="4 7" id="KW-0378">Hydrolase</keyword>
<comment type="cofactor">
    <cofactor evidence="7">
        <name>Zn(2+)</name>
        <dbReference type="ChEBI" id="CHEBI:29105"/>
    </cofactor>
    <text evidence="7">Binds 1 zinc ion.</text>
</comment>
<dbReference type="RefSeq" id="WP_012031635.1">
    <property type="nucleotide sequence ID" value="NC_009446.1"/>
</dbReference>
<name>A5EX13_DICNV</name>
<dbReference type="SUPFAM" id="SSF55486">
    <property type="entry name" value="Metalloproteases ('zincins'), catalytic domain"/>
    <property type="match status" value="1"/>
</dbReference>
<dbReference type="KEGG" id="dno:DNO_1351"/>
<dbReference type="InterPro" id="IPR034005">
    <property type="entry name" value="M3A_DCP"/>
</dbReference>
<keyword evidence="10" id="KW-0121">Carboxypeptidase</keyword>
<dbReference type="InterPro" id="IPR024077">
    <property type="entry name" value="Neurolysin/TOP_dom2"/>
</dbReference>
<keyword evidence="2 7" id="KW-0645">Protease</keyword>
<dbReference type="InterPro" id="IPR045090">
    <property type="entry name" value="Pept_M3A_M3B"/>
</dbReference>
<evidence type="ECO:0000256" key="6">
    <source>
        <dbReference type="ARBA" id="ARBA00023049"/>
    </source>
</evidence>
<evidence type="ECO:0000313" key="11">
    <source>
        <dbReference type="Proteomes" id="UP000000248"/>
    </source>
</evidence>
<feature type="chain" id="PRO_5002682501" evidence="8">
    <location>
        <begin position="31"/>
        <end position="719"/>
    </location>
</feature>
<dbReference type="GO" id="GO:0046872">
    <property type="term" value="F:metal ion binding"/>
    <property type="evidence" value="ECO:0007669"/>
    <property type="project" value="UniProtKB-UniRule"/>
</dbReference>
<dbReference type="Proteomes" id="UP000000248">
    <property type="component" value="Chromosome"/>
</dbReference>
<evidence type="ECO:0000256" key="3">
    <source>
        <dbReference type="ARBA" id="ARBA00022723"/>
    </source>
</evidence>
<dbReference type="Pfam" id="PF01432">
    <property type="entry name" value="Peptidase_M3"/>
    <property type="match status" value="1"/>
</dbReference>
<protein>
    <submittedName>
        <fullName evidence="10">Peptidyl-dipeptidase I</fullName>
        <ecNumber evidence="10">3.4.15.5</ecNumber>
    </submittedName>
</protein>
<accession>A5EX13</accession>
<keyword evidence="8" id="KW-0732">Signal</keyword>
<dbReference type="Gene3D" id="3.40.390.10">
    <property type="entry name" value="Collagenase (Catalytic Domain)"/>
    <property type="match status" value="1"/>
</dbReference>
<dbReference type="GO" id="GO:0004180">
    <property type="term" value="F:carboxypeptidase activity"/>
    <property type="evidence" value="ECO:0007669"/>
    <property type="project" value="UniProtKB-KW"/>
</dbReference>
<sequence length="719" mass="81443">MKVSMINTVSLTALLLFSAIDLAPMSIAYAEEAAVPAITEELKTNPFMEKSPLPYQVPEWDKIKVEHFRPAFEYGLKAHAAEIAAIINNKEAPTFENTVVALETSGRPLARAQLAFYHLSGALISPETQALEKEFAPIFSAHNDDIYLNSDLYQRIKEVSKDMSKLDAEDQRLVKVYLDRFELAGASLDDTQKAELKSINGELASLYTDFSARVLKGRKENGLLVKDAKELDGLSEDQIAAAAEEAKKAGHEGQYLLVLHNTTQQPLLASLKNRDTREKLFKASLNRNVTEGDADTRPVIEKLARLHLKKAQLMGKKSFAEWKLQDQMAKTPENAIKLLTDLAKPAVVKAKEEAADIQKVIDAQKGDFKLEPWDWDFYAEQVRKEKYDFDEAEIKPYFELNNVLEKGVFFAAEKFYGITAKKRTDLPLYHPDALVYEFFDKDGSPLGLFYFDFYARESKRGGAWMSNFVEQSKKLGQKPVIINVHNIPKPADGKPTLLNFDEASTLFHEFGHGLHGLFADQKYESISGTWVARDFVEFPSQFNENFALEPKVFKNYAIHYETKEPMPEALMKKIVDAASFNRGYRVTELLSASLLDMAWHSVTDEKDFKPTTEFEKETLAKYGLDIPEVPPRYLSSYFLHIWSEGGYTAGYYAYTWADLLTADGWDWVVNNGGMTLKNGEHYRDTVLSRGNTMDYDVMYQNFAGRKPSIEPLLKAKGLK</sequence>
<evidence type="ECO:0000259" key="9">
    <source>
        <dbReference type="Pfam" id="PF01432"/>
    </source>
</evidence>
<dbReference type="OrthoDB" id="9773538at2"/>
<evidence type="ECO:0000256" key="1">
    <source>
        <dbReference type="ARBA" id="ARBA00006040"/>
    </source>
</evidence>
<feature type="domain" description="Peptidase M3A/M3B catalytic" evidence="9">
    <location>
        <begin position="268"/>
        <end position="717"/>
    </location>
</feature>
<evidence type="ECO:0000313" key="10">
    <source>
        <dbReference type="EMBL" id="ABQ13676.1"/>
    </source>
</evidence>
<dbReference type="eggNOG" id="COG0339">
    <property type="taxonomic scope" value="Bacteria"/>
</dbReference>
<dbReference type="EMBL" id="CP000513">
    <property type="protein sequence ID" value="ABQ13676.1"/>
    <property type="molecule type" value="Genomic_DNA"/>
</dbReference>
<dbReference type="HOGENOM" id="CLU_001805_4_0_6"/>
<comment type="similarity">
    <text evidence="1 7">Belongs to the peptidase M3 family.</text>
</comment>
<evidence type="ECO:0000256" key="2">
    <source>
        <dbReference type="ARBA" id="ARBA00022670"/>
    </source>
</evidence>
<keyword evidence="5 7" id="KW-0862">Zinc</keyword>
<reference evidence="10 11" key="1">
    <citation type="journal article" date="2007" name="Nat. Biotechnol.">
        <title>Genome sequence and identification of candidate vaccine antigens from the animal pathogen Dichelobacter nodosus.</title>
        <authorList>
            <person name="Myers G.S."/>
            <person name="Parker D."/>
            <person name="Al-Hasani K."/>
            <person name="Kennan R.M."/>
            <person name="Seemann T."/>
            <person name="Ren Q."/>
            <person name="Badger J.H."/>
            <person name="Selengut J.D."/>
            <person name="Deboy R.T."/>
            <person name="Tettelin H."/>
            <person name="Boyce J.D."/>
            <person name="McCarl V.P."/>
            <person name="Han X."/>
            <person name="Nelson W.C."/>
            <person name="Madupu R."/>
            <person name="Mohamoud Y."/>
            <person name="Holley T."/>
            <person name="Fedorova N."/>
            <person name="Khouri H."/>
            <person name="Bottomley S.P."/>
            <person name="Whittington R.J."/>
            <person name="Adler B."/>
            <person name="Songer J.G."/>
            <person name="Rood J.I."/>
            <person name="Paulsen I.T."/>
        </authorList>
    </citation>
    <scope>NUCLEOTIDE SEQUENCE [LARGE SCALE GENOMIC DNA]</scope>
    <source>
        <strain evidence="10 11">VCS1703A</strain>
    </source>
</reference>